<dbReference type="AlphaFoldDB" id="A0A183CQB2"/>
<dbReference type="WBParaSite" id="GPLIN_001507000">
    <property type="protein sequence ID" value="GPLIN_001507000"/>
    <property type="gene ID" value="GPLIN_001507000"/>
</dbReference>
<evidence type="ECO:0000313" key="1">
    <source>
        <dbReference type="Proteomes" id="UP000050741"/>
    </source>
</evidence>
<dbReference type="Proteomes" id="UP000050741">
    <property type="component" value="Unassembled WGS sequence"/>
</dbReference>
<proteinExistence type="predicted"/>
<organism evidence="1 2">
    <name type="scientific">Globodera pallida</name>
    <name type="common">Potato cyst nematode worm</name>
    <name type="synonym">Heterodera pallida</name>
    <dbReference type="NCBI Taxonomy" id="36090"/>
    <lineage>
        <taxon>Eukaryota</taxon>
        <taxon>Metazoa</taxon>
        <taxon>Ecdysozoa</taxon>
        <taxon>Nematoda</taxon>
        <taxon>Chromadorea</taxon>
        <taxon>Rhabditida</taxon>
        <taxon>Tylenchina</taxon>
        <taxon>Tylenchomorpha</taxon>
        <taxon>Tylenchoidea</taxon>
        <taxon>Heteroderidae</taxon>
        <taxon>Heteroderinae</taxon>
        <taxon>Globodera</taxon>
    </lineage>
</organism>
<name>A0A183CQB2_GLOPA</name>
<accession>A0A183CQB2</accession>
<protein>
    <submittedName>
        <fullName evidence="2">IlGF domain-containing protein</fullName>
    </submittedName>
</protein>
<evidence type="ECO:0000313" key="2">
    <source>
        <dbReference type="WBParaSite" id="GPLIN_001507000"/>
    </source>
</evidence>
<sequence>RPWRGVLMHGECCSDTADNKKQLCIERMFIACPSSAHNKQRVQ</sequence>
<keyword evidence="1" id="KW-1185">Reference proteome</keyword>
<reference evidence="1" key="1">
    <citation type="submission" date="2014-05" db="EMBL/GenBank/DDBJ databases">
        <title>The genome and life-stage specific transcriptomes of Globodera pallida elucidate key aspects of plant parasitism by a cyst nematode.</title>
        <authorList>
            <person name="Cotton J.A."/>
            <person name="Lilley C.J."/>
            <person name="Jones L.M."/>
            <person name="Kikuchi T."/>
            <person name="Reid A.J."/>
            <person name="Thorpe P."/>
            <person name="Tsai I.J."/>
            <person name="Beasley H."/>
            <person name="Blok V."/>
            <person name="Cock P.J.A."/>
            <person name="Van den Akker S.E."/>
            <person name="Holroyd N."/>
            <person name="Hunt M."/>
            <person name="Mantelin S."/>
            <person name="Naghra H."/>
            <person name="Pain A."/>
            <person name="Palomares-Rius J.E."/>
            <person name="Zarowiecki M."/>
            <person name="Berriman M."/>
            <person name="Jones J.T."/>
            <person name="Urwin P.E."/>
        </authorList>
    </citation>
    <scope>NUCLEOTIDE SEQUENCE [LARGE SCALE GENOMIC DNA]</scope>
    <source>
        <strain evidence="1">Lindley</strain>
    </source>
</reference>
<reference evidence="2" key="2">
    <citation type="submission" date="2016-06" db="UniProtKB">
        <authorList>
            <consortium name="WormBaseParasite"/>
        </authorList>
    </citation>
    <scope>IDENTIFICATION</scope>
</reference>